<evidence type="ECO:0000313" key="3">
    <source>
        <dbReference type="Proteomes" id="UP000298588"/>
    </source>
</evidence>
<evidence type="ECO:0000259" key="1">
    <source>
        <dbReference type="PROSITE" id="PS50943"/>
    </source>
</evidence>
<dbReference type="OrthoDB" id="9785973at2"/>
<feature type="domain" description="HTH cro/C1-type" evidence="1">
    <location>
        <begin position="18"/>
        <end position="72"/>
    </location>
</feature>
<sequence>MSTSPARTARAPRIGDHLREWRQRRRLSQMDLALGAEISTRHLSFVETGRASPSREMILHLAEQLDIPLRERNVLLVAGGFAPVFPERSLADPAQAAARAAIDIVLNAHEPYPAIAVDRHWTLIAQNGAIAPLLEGCDPSLIEAPANVMRIGLHPKGLAPRIENFGEWRAHLLMRLKRQVELTADPVLVQLHAELSAYPTDIATRRAARPAEANDLFVPVRLASSLGPLSFVSTTTVFGTPIDVTLAELAIETFLPADAATAEALRRAAA</sequence>
<dbReference type="Proteomes" id="UP000298588">
    <property type="component" value="Chromosome"/>
</dbReference>
<dbReference type="SMART" id="SM00530">
    <property type="entry name" value="HTH_XRE"/>
    <property type="match status" value="1"/>
</dbReference>
<accession>A0A4D7QT47</accession>
<proteinExistence type="predicted"/>
<dbReference type="InterPro" id="IPR041413">
    <property type="entry name" value="MLTR_LBD"/>
</dbReference>
<keyword evidence="3" id="KW-1185">Reference proteome</keyword>
<dbReference type="InterPro" id="IPR001387">
    <property type="entry name" value="Cro/C1-type_HTH"/>
</dbReference>
<protein>
    <submittedName>
        <fullName evidence="2">Helix-turn-helix transcriptional regulator</fullName>
    </submittedName>
</protein>
<dbReference type="RefSeq" id="WP_137101992.1">
    <property type="nucleotide sequence ID" value="NZ_CP039865.1"/>
</dbReference>
<dbReference type="KEGG" id="paqt:E8L99_06570"/>
<dbReference type="EMBL" id="CP039865">
    <property type="protein sequence ID" value="QCK88666.1"/>
    <property type="molecule type" value="Genomic_DNA"/>
</dbReference>
<dbReference type="AlphaFoldDB" id="A0A4D7QT47"/>
<dbReference type="PANTHER" id="PTHR35010:SF4">
    <property type="entry name" value="BLL5781 PROTEIN"/>
    <property type="match status" value="1"/>
</dbReference>
<dbReference type="PROSITE" id="PS50943">
    <property type="entry name" value="HTH_CROC1"/>
    <property type="match status" value="1"/>
</dbReference>
<dbReference type="Pfam" id="PF17765">
    <property type="entry name" value="MLTR_LBD"/>
    <property type="match status" value="1"/>
</dbReference>
<dbReference type="InterPro" id="IPR010982">
    <property type="entry name" value="Lambda_DNA-bd_dom_sf"/>
</dbReference>
<dbReference type="SUPFAM" id="SSF47413">
    <property type="entry name" value="lambda repressor-like DNA-binding domains"/>
    <property type="match status" value="1"/>
</dbReference>
<dbReference type="Gene3D" id="1.10.260.40">
    <property type="entry name" value="lambda repressor-like DNA-binding domains"/>
    <property type="match status" value="1"/>
</dbReference>
<dbReference type="Gene3D" id="3.30.450.180">
    <property type="match status" value="1"/>
</dbReference>
<organism evidence="2 3">
    <name type="scientific">Phreatobacter aquaticus</name>
    <dbReference type="NCBI Taxonomy" id="2570229"/>
    <lineage>
        <taxon>Bacteria</taxon>
        <taxon>Pseudomonadati</taxon>
        <taxon>Pseudomonadota</taxon>
        <taxon>Alphaproteobacteria</taxon>
        <taxon>Hyphomicrobiales</taxon>
        <taxon>Phreatobacteraceae</taxon>
        <taxon>Phreatobacter</taxon>
    </lineage>
</organism>
<reference evidence="2 3" key="1">
    <citation type="submission" date="2019-04" db="EMBL/GenBank/DDBJ databases">
        <title>Phreatobacter aquaticus sp. nov.</title>
        <authorList>
            <person name="Choi A."/>
            <person name="Baek K."/>
        </authorList>
    </citation>
    <scope>NUCLEOTIDE SEQUENCE [LARGE SCALE GENOMIC DNA]</scope>
    <source>
        <strain evidence="2 3">NMCR1094</strain>
    </source>
</reference>
<dbReference type="PANTHER" id="PTHR35010">
    <property type="entry name" value="BLL4672 PROTEIN-RELATED"/>
    <property type="match status" value="1"/>
</dbReference>
<gene>
    <name evidence="2" type="ORF">E8L99_06570</name>
</gene>
<dbReference type="Pfam" id="PF13560">
    <property type="entry name" value="HTH_31"/>
    <property type="match status" value="1"/>
</dbReference>
<name>A0A4D7QT47_9HYPH</name>
<evidence type="ECO:0000313" key="2">
    <source>
        <dbReference type="EMBL" id="QCK88666.1"/>
    </source>
</evidence>
<dbReference type="CDD" id="cd00093">
    <property type="entry name" value="HTH_XRE"/>
    <property type="match status" value="1"/>
</dbReference>
<dbReference type="GO" id="GO:0003677">
    <property type="term" value="F:DNA binding"/>
    <property type="evidence" value="ECO:0007669"/>
    <property type="project" value="InterPro"/>
</dbReference>